<feature type="compositionally biased region" description="Basic and acidic residues" evidence="1">
    <location>
        <begin position="239"/>
        <end position="248"/>
    </location>
</feature>
<feature type="region of interest" description="Disordered" evidence="1">
    <location>
        <begin position="239"/>
        <end position="276"/>
    </location>
</feature>
<keyword evidence="2" id="KW-1133">Transmembrane helix</keyword>
<feature type="compositionally biased region" description="Basic and acidic residues" evidence="1">
    <location>
        <begin position="258"/>
        <end position="267"/>
    </location>
</feature>
<name>A0A8H4LY17_9HYPO</name>
<feature type="transmembrane region" description="Helical" evidence="2">
    <location>
        <begin position="142"/>
        <end position="162"/>
    </location>
</feature>
<proteinExistence type="predicted"/>
<sequence>MLIGHKRFISYLCSIPRDRTPQADSRRQMPSKMLIPRFLLPAQGWRGIRFPPSHSFVRVRYASTVHPPPPPPAKTIVLAKPDKFNPPSHGARLRGNVLPKYYAPELSLAEKAAQKIRHYPGLMPPEGTLAHRIWTNHTIHTVITMGVLFSLGIYTFFLNYAYNSPFKDLVPPISDLWKEPVYFFTAWKNVIIMHEQDKSTKANDHRMRHLDDLAKRKLFMKMHGIDPKEPFFRIFGKGEKMRPDREPAPSKAGPDTPHSTDEQEKPAQRKKWFGVF</sequence>
<accession>A0A8H4LY17</accession>
<dbReference type="OrthoDB" id="5397827at2759"/>
<organism evidence="3 4">
    <name type="scientific">Ophiocordyceps sinensis</name>
    <dbReference type="NCBI Taxonomy" id="72228"/>
    <lineage>
        <taxon>Eukaryota</taxon>
        <taxon>Fungi</taxon>
        <taxon>Dikarya</taxon>
        <taxon>Ascomycota</taxon>
        <taxon>Pezizomycotina</taxon>
        <taxon>Sordariomycetes</taxon>
        <taxon>Hypocreomycetidae</taxon>
        <taxon>Hypocreales</taxon>
        <taxon>Ophiocordycipitaceae</taxon>
        <taxon>Ophiocordyceps</taxon>
    </lineage>
</organism>
<dbReference type="EMBL" id="JAAVMX010000006">
    <property type="protein sequence ID" value="KAF4507092.1"/>
    <property type="molecule type" value="Genomic_DNA"/>
</dbReference>
<evidence type="ECO:0000256" key="1">
    <source>
        <dbReference type="SAM" id="MobiDB-lite"/>
    </source>
</evidence>
<protein>
    <submittedName>
        <fullName evidence="3">Uncharacterized protein</fullName>
    </submittedName>
</protein>
<comment type="caution">
    <text evidence="3">The sequence shown here is derived from an EMBL/GenBank/DDBJ whole genome shotgun (WGS) entry which is preliminary data.</text>
</comment>
<keyword evidence="4" id="KW-1185">Reference proteome</keyword>
<keyword evidence="2" id="KW-0472">Membrane</keyword>
<keyword evidence="2" id="KW-0812">Transmembrane</keyword>
<dbReference type="AlphaFoldDB" id="A0A8H4LY17"/>
<evidence type="ECO:0000256" key="2">
    <source>
        <dbReference type="SAM" id="Phobius"/>
    </source>
</evidence>
<evidence type="ECO:0000313" key="4">
    <source>
        <dbReference type="Proteomes" id="UP000557566"/>
    </source>
</evidence>
<evidence type="ECO:0000313" key="3">
    <source>
        <dbReference type="EMBL" id="KAF4507092.1"/>
    </source>
</evidence>
<dbReference type="Proteomes" id="UP000557566">
    <property type="component" value="Unassembled WGS sequence"/>
</dbReference>
<gene>
    <name evidence="3" type="ORF">G6O67_005767</name>
</gene>
<reference evidence="3 4" key="1">
    <citation type="journal article" date="2020" name="Genome Biol. Evol.">
        <title>A new high-quality draft genome assembly of the Chinese cordyceps Ophiocordyceps sinensis.</title>
        <authorList>
            <person name="Shu R."/>
            <person name="Zhang J."/>
            <person name="Meng Q."/>
            <person name="Zhang H."/>
            <person name="Zhou G."/>
            <person name="Li M."/>
            <person name="Wu P."/>
            <person name="Zhao Y."/>
            <person name="Chen C."/>
            <person name="Qin Q."/>
        </authorList>
    </citation>
    <scope>NUCLEOTIDE SEQUENCE [LARGE SCALE GENOMIC DNA]</scope>
    <source>
        <strain evidence="3 4">IOZ07</strain>
    </source>
</reference>